<dbReference type="EMBL" id="JAIBOA010000017">
    <property type="protein sequence ID" value="MBW8485624.1"/>
    <property type="molecule type" value="Genomic_DNA"/>
</dbReference>
<evidence type="ECO:0000313" key="2">
    <source>
        <dbReference type="Proteomes" id="UP000774570"/>
    </source>
</evidence>
<accession>A0ABS7FYV0</accession>
<reference evidence="1 2" key="1">
    <citation type="submission" date="2021-07" db="EMBL/GenBank/DDBJ databases">
        <title>Actinomadura sp. PM05-2 isolated from lichen.</title>
        <authorList>
            <person name="Somphong A."/>
            <person name="Phongsopitanun W."/>
            <person name="Tanasupawat S."/>
            <person name="Peongsungnone V."/>
        </authorList>
    </citation>
    <scope>NUCLEOTIDE SEQUENCE [LARGE SCALE GENOMIC DNA]</scope>
    <source>
        <strain evidence="1 2">PM05-2</strain>
    </source>
</reference>
<protein>
    <submittedName>
        <fullName evidence="1">Uncharacterized protein</fullName>
    </submittedName>
</protein>
<gene>
    <name evidence="1" type="ORF">K1Y72_24805</name>
</gene>
<dbReference type="RefSeq" id="WP_220168861.1">
    <property type="nucleotide sequence ID" value="NZ_JAIBOA010000017.1"/>
</dbReference>
<evidence type="ECO:0000313" key="1">
    <source>
        <dbReference type="EMBL" id="MBW8485624.1"/>
    </source>
</evidence>
<organism evidence="1 2">
    <name type="scientific">Actinomadura parmotrematis</name>
    <dbReference type="NCBI Taxonomy" id="2864039"/>
    <lineage>
        <taxon>Bacteria</taxon>
        <taxon>Bacillati</taxon>
        <taxon>Actinomycetota</taxon>
        <taxon>Actinomycetes</taxon>
        <taxon>Streptosporangiales</taxon>
        <taxon>Thermomonosporaceae</taxon>
        <taxon>Actinomadura</taxon>
    </lineage>
</organism>
<name>A0ABS7FYV0_9ACTN</name>
<keyword evidence="2" id="KW-1185">Reference proteome</keyword>
<proteinExistence type="predicted"/>
<comment type="caution">
    <text evidence="1">The sequence shown here is derived from an EMBL/GenBank/DDBJ whole genome shotgun (WGS) entry which is preliminary data.</text>
</comment>
<sequence>MLCLTCRRVRPALSVADYTAARARLITRHGLCLCAPPVPANVTRGT</sequence>
<dbReference type="Proteomes" id="UP000774570">
    <property type="component" value="Unassembled WGS sequence"/>
</dbReference>